<evidence type="ECO:0000259" key="16">
    <source>
        <dbReference type="Pfam" id="PF02776"/>
    </source>
</evidence>
<dbReference type="FunFam" id="3.40.50.1220:FF:000009">
    <property type="entry name" value="Pyruvate decarboxylase 1"/>
    <property type="match status" value="1"/>
</dbReference>
<proteinExistence type="inferred from homology"/>
<evidence type="ECO:0000259" key="15">
    <source>
        <dbReference type="Pfam" id="PF02775"/>
    </source>
</evidence>
<dbReference type="FunFam" id="3.40.50.970:FF:000024">
    <property type="entry name" value="Pyruvate decarboxylase isozyme"/>
    <property type="match status" value="1"/>
</dbReference>
<dbReference type="EC" id="4.1.1.1" evidence="5"/>
<evidence type="ECO:0000259" key="14">
    <source>
        <dbReference type="Pfam" id="PF00205"/>
    </source>
</evidence>
<evidence type="ECO:0000313" key="18">
    <source>
        <dbReference type="Proteomes" id="UP000824596"/>
    </source>
</evidence>
<dbReference type="GO" id="GO:0000949">
    <property type="term" value="P:aromatic amino acid family catabolic process to alcohol via Ehrlich pathway"/>
    <property type="evidence" value="ECO:0007669"/>
    <property type="project" value="TreeGrafter"/>
</dbReference>
<dbReference type="Pfam" id="PF00205">
    <property type="entry name" value="TPP_enzyme_M"/>
    <property type="match status" value="1"/>
</dbReference>
<dbReference type="InterPro" id="IPR029035">
    <property type="entry name" value="DHS-like_NAD/FAD-binding_dom"/>
</dbReference>
<evidence type="ECO:0000256" key="7">
    <source>
        <dbReference type="ARBA" id="ARBA00022723"/>
    </source>
</evidence>
<comment type="caution">
    <text evidence="17">The sequence shown here is derived from an EMBL/GenBank/DDBJ whole genome shotgun (WGS) entry which is preliminary data.</text>
</comment>
<dbReference type="GO" id="GO:0005829">
    <property type="term" value="C:cytosol"/>
    <property type="evidence" value="ECO:0007669"/>
    <property type="project" value="TreeGrafter"/>
</dbReference>
<feature type="binding site" evidence="12">
    <location>
        <position position="465"/>
    </location>
    <ligand>
        <name>Mg(2+)</name>
        <dbReference type="ChEBI" id="CHEBI:18420"/>
    </ligand>
</feature>
<keyword evidence="18" id="KW-1185">Reference proteome</keyword>
<evidence type="ECO:0000256" key="9">
    <source>
        <dbReference type="ARBA" id="ARBA00022842"/>
    </source>
</evidence>
<dbReference type="Pfam" id="PF02776">
    <property type="entry name" value="TPP_enzyme_N"/>
    <property type="match status" value="1"/>
</dbReference>
<evidence type="ECO:0000256" key="10">
    <source>
        <dbReference type="ARBA" id="ARBA00023052"/>
    </source>
</evidence>
<dbReference type="OrthoDB" id="3970464at2759"/>
<dbReference type="InterPro" id="IPR012110">
    <property type="entry name" value="PDC/IPDC-like"/>
</dbReference>
<dbReference type="PANTHER" id="PTHR43452:SF1">
    <property type="entry name" value="PYRUVATE DECARBOXYLASE C186.09-RELATED"/>
    <property type="match status" value="1"/>
</dbReference>
<comment type="similarity">
    <text evidence="4 13">Belongs to the TPP enzyme family.</text>
</comment>
<gene>
    <name evidence="17" type="ORF">HRG_01456</name>
</gene>
<dbReference type="AlphaFoldDB" id="A0A9P8N8S4"/>
<protein>
    <recommendedName>
        <fullName evidence="6">Pyruvate decarboxylase</fullName>
        <ecNumber evidence="5">4.1.1.1</ecNumber>
    </recommendedName>
</protein>
<feature type="domain" description="Thiamine pyrophosphate enzyme TPP-binding" evidence="15">
    <location>
        <begin position="407"/>
        <end position="532"/>
    </location>
</feature>
<organism evidence="17 18">
    <name type="scientific">Hirsutella rhossiliensis</name>
    <dbReference type="NCBI Taxonomy" id="111463"/>
    <lineage>
        <taxon>Eukaryota</taxon>
        <taxon>Fungi</taxon>
        <taxon>Dikarya</taxon>
        <taxon>Ascomycota</taxon>
        <taxon>Pezizomycotina</taxon>
        <taxon>Sordariomycetes</taxon>
        <taxon>Hypocreomycetidae</taxon>
        <taxon>Hypocreales</taxon>
        <taxon>Ophiocordycipitaceae</taxon>
        <taxon>Hirsutella</taxon>
    </lineage>
</organism>
<reference evidence="17" key="1">
    <citation type="submission" date="2021-09" db="EMBL/GenBank/DDBJ databases">
        <title>A high-quality genome of the endoparasitic fungus Hirsutella rhossiliensis with a comparison of Hirsutella genomes reveals transposable elements contributing to genome size variation.</title>
        <authorList>
            <person name="Lin R."/>
            <person name="Jiao Y."/>
            <person name="Sun X."/>
            <person name="Ling J."/>
            <person name="Xie B."/>
            <person name="Cheng X."/>
        </authorList>
    </citation>
    <scope>NUCLEOTIDE SEQUENCE</scope>
    <source>
        <strain evidence="17">HR02</strain>
    </source>
</reference>
<evidence type="ECO:0000256" key="11">
    <source>
        <dbReference type="ARBA" id="ARBA00023239"/>
    </source>
</evidence>
<dbReference type="Pfam" id="PF02775">
    <property type="entry name" value="TPP_enzyme_C"/>
    <property type="match status" value="1"/>
</dbReference>
<dbReference type="RefSeq" id="XP_044726327.1">
    <property type="nucleotide sequence ID" value="XM_044859927.1"/>
</dbReference>
<dbReference type="PROSITE" id="PS00187">
    <property type="entry name" value="TPP_ENZYMES"/>
    <property type="match status" value="1"/>
</dbReference>
<dbReference type="GO" id="GO:0004737">
    <property type="term" value="F:pyruvate decarboxylase activity"/>
    <property type="evidence" value="ECO:0007669"/>
    <property type="project" value="UniProtKB-EC"/>
</dbReference>
<feature type="binding site" evidence="12">
    <location>
        <position position="467"/>
    </location>
    <ligand>
        <name>Mg(2+)</name>
        <dbReference type="ChEBI" id="CHEBI:18420"/>
    </ligand>
</feature>
<comment type="cofactor">
    <cofactor evidence="12">
        <name>Mg(2+)</name>
        <dbReference type="ChEBI" id="CHEBI:18420"/>
    </cofactor>
    <text evidence="12">Binds 1 Mg(2+) per subunit.</text>
</comment>
<name>A0A9P8N8S4_9HYPO</name>
<dbReference type="GO" id="GO:0000287">
    <property type="term" value="F:magnesium ion binding"/>
    <property type="evidence" value="ECO:0007669"/>
    <property type="project" value="InterPro"/>
</dbReference>
<evidence type="ECO:0000256" key="13">
    <source>
        <dbReference type="RuleBase" id="RU362132"/>
    </source>
</evidence>
<dbReference type="FunFam" id="3.40.50.970:FF:000019">
    <property type="entry name" value="Pyruvate decarboxylase isozyme"/>
    <property type="match status" value="1"/>
</dbReference>
<dbReference type="CDD" id="cd02005">
    <property type="entry name" value="TPP_PDC_IPDC"/>
    <property type="match status" value="1"/>
</dbReference>
<dbReference type="PANTHER" id="PTHR43452">
    <property type="entry name" value="PYRUVATE DECARBOXYLASE"/>
    <property type="match status" value="1"/>
</dbReference>
<feature type="domain" description="Thiamine pyrophosphate enzyme N-terminal TPP-binding" evidence="16">
    <location>
        <begin position="5"/>
        <end position="116"/>
    </location>
</feature>
<comment type="cofactor">
    <cofactor evidence="2">
        <name>a metal cation</name>
        <dbReference type="ChEBI" id="CHEBI:25213"/>
    </cofactor>
</comment>
<dbReference type="InterPro" id="IPR011766">
    <property type="entry name" value="TPP_enzyme_TPP-bd"/>
</dbReference>
<comment type="catalytic activity">
    <reaction evidence="1">
        <text>a 2-oxocarboxylate + H(+) = an aldehyde + CO2</text>
        <dbReference type="Rhea" id="RHEA:11628"/>
        <dbReference type="ChEBI" id="CHEBI:15378"/>
        <dbReference type="ChEBI" id="CHEBI:16526"/>
        <dbReference type="ChEBI" id="CHEBI:17478"/>
        <dbReference type="ChEBI" id="CHEBI:35179"/>
        <dbReference type="EC" id="4.1.1.1"/>
    </reaction>
</comment>
<dbReference type="InterPro" id="IPR012000">
    <property type="entry name" value="Thiamin_PyroP_enz_cen_dom"/>
</dbReference>
<evidence type="ECO:0000256" key="1">
    <source>
        <dbReference type="ARBA" id="ARBA00001041"/>
    </source>
</evidence>
<dbReference type="GO" id="GO:0030976">
    <property type="term" value="F:thiamine pyrophosphate binding"/>
    <property type="evidence" value="ECO:0007669"/>
    <property type="project" value="InterPro"/>
</dbReference>
<evidence type="ECO:0000256" key="3">
    <source>
        <dbReference type="ARBA" id="ARBA00001964"/>
    </source>
</evidence>
<dbReference type="EMBL" id="JAIZPD010000001">
    <property type="protein sequence ID" value="KAH0968814.1"/>
    <property type="molecule type" value="Genomic_DNA"/>
</dbReference>
<accession>A0A9P8N8S4</accession>
<dbReference type="InterPro" id="IPR000399">
    <property type="entry name" value="TPP-bd_CS"/>
</dbReference>
<keyword evidence="7 12" id="KW-0479">Metal-binding</keyword>
<dbReference type="InterPro" id="IPR029061">
    <property type="entry name" value="THDP-binding"/>
</dbReference>
<keyword evidence="10 13" id="KW-0786">Thiamine pyrophosphate</keyword>
<keyword evidence="8" id="KW-0210">Decarboxylase</keyword>
<feature type="binding site" evidence="12">
    <location>
        <position position="438"/>
    </location>
    <ligand>
        <name>Mg(2+)</name>
        <dbReference type="ChEBI" id="CHEBI:18420"/>
    </ligand>
</feature>
<evidence type="ECO:0000256" key="8">
    <source>
        <dbReference type="ARBA" id="ARBA00022793"/>
    </source>
</evidence>
<dbReference type="PIRSF" id="PIRSF036565">
    <property type="entry name" value="Pyruvt_ip_decrb"/>
    <property type="match status" value="1"/>
</dbReference>
<dbReference type="InterPro" id="IPR047213">
    <property type="entry name" value="TPP_PYR_PDC_IPDC-like"/>
</dbReference>
<keyword evidence="9 12" id="KW-0460">Magnesium</keyword>
<sequence>MTPFTVGDYLAERLAQMGIRHHFMVPGDYNLILLDKLEAHPQLTGIGCTNELNCSLAAEGYARAHGVSVCVVTYSVGALSAFNGVGSAYAENLPVILVSGAPNTNDGGHHLLHHTLGEDDFSYQLDMARRLTCAAVAIRKASQAPTLIDGAISKALRERKPVYIELPTNLSGEPCVQPGPVSALLEPAPSDRAALAAAVASVAKYLGDKQKPVMLVGPKVQRADAQRELARLAEAMGCAVVLQPAAKGCFFEDHSQFAGVFWGQVSTLAADAIVNWADVLLCVGTVFTDYSTVGWTALPSVPLIVADINTVTDPDVHFSHVRLADFLSTLAGAVGWNDSTMVEYNRLRPDPTVDYSSCNDDKLTRKHVSQQTQALLTATTTVFVDTGDSWFNGIQLHLPRGAEFEIEMQWGHIGWSIPASFGYALSKPQRRTIVMVGDGAFQMTAQEVSQMVRHRVPIIMLLMNNRGYTIEVEIHDGMYNRIQNWDYAALVKAFACSEENHVLGLKAHTVGQFSTAIKRAMAHTDGPALIECSIHQDDCSRDLITWGHFVAVANARPQATA</sequence>
<evidence type="ECO:0000256" key="6">
    <source>
        <dbReference type="ARBA" id="ARBA00014422"/>
    </source>
</evidence>
<comment type="cofactor">
    <cofactor evidence="3">
        <name>thiamine diphosphate</name>
        <dbReference type="ChEBI" id="CHEBI:58937"/>
    </cofactor>
</comment>
<feature type="domain" description="Thiamine pyrophosphate enzyme central" evidence="14">
    <location>
        <begin position="200"/>
        <end position="310"/>
    </location>
</feature>
<dbReference type="InterPro" id="IPR012001">
    <property type="entry name" value="Thiamin_PyroP_enz_TPP-bd_dom"/>
</dbReference>
<evidence type="ECO:0000256" key="12">
    <source>
        <dbReference type="PIRSR" id="PIRSR036565-2"/>
    </source>
</evidence>
<dbReference type="InterPro" id="IPR047214">
    <property type="entry name" value="TPP_PDC_IPDC"/>
</dbReference>
<dbReference type="Gene3D" id="3.40.50.1220">
    <property type="entry name" value="TPP-binding domain"/>
    <property type="match status" value="1"/>
</dbReference>
<dbReference type="Proteomes" id="UP000824596">
    <property type="component" value="Unassembled WGS sequence"/>
</dbReference>
<dbReference type="Gene3D" id="3.40.50.970">
    <property type="match status" value="2"/>
</dbReference>
<keyword evidence="11" id="KW-0456">Lyase</keyword>
<evidence type="ECO:0000256" key="2">
    <source>
        <dbReference type="ARBA" id="ARBA00001920"/>
    </source>
</evidence>
<evidence type="ECO:0000313" key="17">
    <source>
        <dbReference type="EMBL" id="KAH0968814.1"/>
    </source>
</evidence>
<dbReference type="CDD" id="cd07038">
    <property type="entry name" value="TPP_PYR_PDC_IPDC_like"/>
    <property type="match status" value="1"/>
</dbReference>
<dbReference type="GeneID" id="68350585"/>
<dbReference type="SUPFAM" id="SSF52467">
    <property type="entry name" value="DHS-like NAD/FAD-binding domain"/>
    <property type="match status" value="1"/>
</dbReference>
<evidence type="ECO:0000256" key="5">
    <source>
        <dbReference type="ARBA" id="ARBA00013202"/>
    </source>
</evidence>
<dbReference type="SUPFAM" id="SSF52518">
    <property type="entry name" value="Thiamin diphosphate-binding fold (THDP-binding)"/>
    <property type="match status" value="2"/>
</dbReference>
<evidence type="ECO:0000256" key="4">
    <source>
        <dbReference type="ARBA" id="ARBA00007812"/>
    </source>
</evidence>